<name>A0ABT5WKC0_9SPHN</name>
<keyword evidence="2" id="KW-1185">Reference proteome</keyword>
<sequence length="143" mass="14272">MSEPTPILAPGQFVPIGALSFGALGGPATEVTPGTPLPVGSVLPPAASAPVAGTTSASQVAGPFIPELGRPVILALSGDWSGAVTLLRSTDEGETTLPATLAGDALVWRGNAQEAIWLETESGASLWLDVALTGGALSYRIGQ</sequence>
<dbReference type="Proteomes" id="UP001216253">
    <property type="component" value="Unassembled WGS sequence"/>
</dbReference>
<reference evidence="1 2" key="1">
    <citation type="submission" date="2023-03" db="EMBL/GenBank/DDBJ databases">
        <title>NovoSphingobium album sp. nov. isolated from polycyclic aromatic hydrocarbons- and heavy-metal polluted soil.</title>
        <authorList>
            <person name="Liu Z."/>
            <person name="Wang K."/>
        </authorList>
    </citation>
    <scope>NUCLEOTIDE SEQUENCE [LARGE SCALE GENOMIC DNA]</scope>
    <source>
        <strain evidence="1 2">H3SJ31-1</strain>
    </source>
</reference>
<dbReference type="RefSeq" id="WP_275226564.1">
    <property type="nucleotide sequence ID" value="NZ_JARESE010000001.1"/>
</dbReference>
<evidence type="ECO:0000313" key="1">
    <source>
        <dbReference type="EMBL" id="MDE8650484.1"/>
    </source>
</evidence>
<evidence type="ECO:0000313" key="2">
    <source>
        <dbReference type="Proteomes" id="UP001216253"/>
    </source>
</evidence>
<comment type="caution">
    <text evidence="1">The sequence shown here is derived from an EMBL/GenBank/DDBJ whole genome shotgun (WGS) entry which is preliminary data.</text>
</comment>
<gene>
    <name evidence="1" type="ORF">PYV00_01970</name>
</gene>
<dbReference type="EMBL" id="JARESE010000001">
    <property type="protein sequence ID" value="MDE8650484.1"/>
    <property type="molecule type" value="Genomic_DNA"/>
</dbReference>
<protein>
    <submittedName>
        <fullName evidence="1">Uncharacterized protein</fullName>
    </submittedName>
</protein>
<organism evidence="1 2">
    <name type="scientific">Novosphingobium album</name>
    <name type="common">ex Liu et al. 2023</name>
    <dbReference type="NCBI Taxonomy" id="3031130"/>
    <lineage>
        <taxon>Bacteria</taxon>
        <taxon>Pseudomonadati</taxon>
        <taxon>Pseudomonadota</taxon>
        <taxon>Alphaproteobacteria</taxon>
        <taxon>Sphingomonadales</taxon>
        <taxon>Sphingomonadaceae</taxon>
        <taxon>Novosphingobium</taxon>
    </lineage>
</organism>
<accession>A0ABT5WKC0</accession>
<proteinExistence type="predicted"/>